<sequence>MCASGINRGWISVPYKEVPDKWSESVDIQSLRSLRSLLYPCMLNCLSESKGDAEIITPFKVAEVMNKTVRRKLSDNGTSTPSRDGELSPGGHFATQNGDSPGKESLDSQKGVSNGESILRMEDHKRRT</sequence>
<feature type="compositionally biased region" description="Basic and acidic residues" evidence="1">
    <location>
        <begin position="119"/>
        <end position="128"/>
    </location>
</feature>
<organism evidence="2">
    <name type="scientific">Brassica napus</name>
    <name type="common">Rape</name>
    <dbReference type="NCBI Taxonomy" id="3708"/>
    <lineage>
        <taxon>Eukaryota</taxon>
        <taxon>Viridiplantae</taxon>
        <taxon>Streptophyta</taxon>
        <taxon>Embryophyta</taxon>
        <taxon>Tracheophyta</taxon>
        <taxon>Spermatophyta</taxon>
        <taxon>Magnoliopsida</taxon>
        <taxon>eudicotyledons</taxon>
        <taxon>Gunneridae</taxon>
        <taxon>Pentapetalae</taxon>
        <taxon>rosids</taxon>
        <taxon>malvids</taxon>
        <taxon>Brassicales</taxon>
        <taxon>Brassicaceae</taxon>
        <taxon>Brassiceae</taxon>
        <taxon>Brassica</taxon>
    </lineage>
</organism>
<evidence type="ECO:0000313" key="2">
    <source>
        <dbReference type="EMBL" id="CAF2114781.1"/>
    </source>
</evidence>
<dbReference type="EMBL" id="HG994372">
    <property type="protein sequence ID" value="CAF2114781.1"/>
    <property type="molecule type" value="Genomic_DNA"/>
</dbReference>
<dbReference type="PANTHER" id="PTHR36034:SF2">
    <property type="entry name" value="EXPRESSED PROTEIN"/>
    <property type="match status" value="1"/>
</dbReference>
<accession>A0A816VL41</accession>
<dbReference type="Proteomes" id="UP001295469">
    <property type="component" value="Chromosome C08"/>
</dbReference>
<gene>
    <name evidence="2" type="ORF">DARMORV10_C08P43480.1</name>
</gene>
<protein>
    <submittedName>
        <fullName evidence="2">(rape) hypothetical protein</fullName>
    </submittedName>
</protein>
<evidence type="ECO:0000256" key="1">
    <source>
        <dbReference type="SAM" id="MobiDB-lite"/>
    </source>
</evidence>
<dbReference type="PANTHER" id="PTHR36034">
    <property type="entry name" value="EXPRESSED PROTEIN"/>
    <property type="match status" value="1"/>
</dbReference>
<name>A0A816VL41_BRANA</name>
<dbReference type="AlphaFoldDB" id="A0A816VL41"/>
<proteinExistence type="predicted"/>
<reference evidence="2" key="1">
    <citation type="submission" date="2021-01" db="EMBL/GenBank/DDBJ databases">
        <authorList>
            <consortium name="Genoscope - CEA"/>
            <person name="William W."/>
        </authorList>
    </citation>
    <scope>NUCLEOTIDE SEQUENCE</scope>
</reference>
<feature type="region of interest" description="Disordered" evidence="1">
    <location>
        <begin position="69"/>
        <end position="128"/>
    </location>
</feature>